<dbReference type="PANTHER" id="PTHR13778">
    <property type="entry name" value="GLYCOSYLTRANSFERASE 8 DOMAIN-CONTAINING PROTEIN"/>
    <property type="match status" value="1"/>
</dbReference>
<evidence type="ECO:0000256" key="2">
    <source>
        <dbReference type="ARBA" id="ARBA00004713"/>
    </source>
</evidence>
<proteinExistence type="inferred from homology"/>
<dbReference type="InterPro" id="IPR013645">
    <property type="entry name" value="Glyco_transf_8N"/>
</dbReference>
<dbReference type="GO" id="GO:0008918">
    <property type="term" value="F:lipopolysaccharide 3-alpha-galactosyltransferase activity"/>
    <property type="evidence" value="ECO:0007669"/>
    <property type="project" value="InterPro"/>
</dbReference>
<feature type="domain" description="Glycosyl transferase family 8 C-terminal" evidence="9">
    <location>
        <begin position="271"/>
        <end position="326"/>
    </location>
</feature>
<keyword evidence="5 10" id="KW-0808">Transferase</keyword>
<dbReference type="PANTHER" id="PTHR13778:SF47">
    <property type="entry name" value="LIPOPOLYSACCHARIDE 1,3-GALACTOSYLTRANSFERASE"/>
    <property type="match status" value="1"/>
</dbReference>
<protein>
    <submittedName>
        <fullName evidence="10">Glycosyl transferase family 8 C-terminal domain-containing protein</fullName>
    </submittedName>
</protein>
<evidence type="ECO:0000313" key="11">
    <source>
        <dbReference type="Proteomes" id="UP000199689"/>
    </source>
</evidence>
<keyword evidence="4" id="KW-0328">Glycosyltransferase</keyword>
<evidence type="ECO:0000256" key="1">
    <source>
        <dbReference type="ARBA" id="ARBA00001946"/>
    </source>
</evidence>
<accession>A0A1G5WAL6</accession>
<dbReference type="Pfam" id="PF01501">
    <property type="entry name" value="Glyco_transf_8"/>
    <property type="match status" value="1"/>
</dbReference>
<comment type="cofactor">
    <cofactor evidence="1">
        <name>Mg(2+)</name>
        <dbReference type="ChEBI" id="CHEBI:18420"/>
    </cofactor>
</comment>
<dbReference type="SUPFAM" id="SSF53448">
    <property type="entry name" value="Nucleotide-diphospho-sugar transferases"/>
    <property type="match status" value="1"/>
</dbReference>
<comment type="similarity">
    <text evidence="3">Belongs to the glycosyltransferase 8 family.</text>
</comment>
<evidence type="ECO:0000256" key="7">
    <source>
        <dbReference type="ARBA" id="ARBA00022842"/>
    </source>
</evidence>
<dbReference type="Gene3D" id="3.90.550.10">
    <property type="entry name" value="Spore Coat Polysaccharide Biosynthesis Protein SpsA, Chain A"/>
    <property type="match status" value="1"/>
</dbReference>
<comment type="pathway">
    <text evidence="2">Bacterial outer membrane biogenesis; LPS core biosynthesis.</text>
</comment>
<dbReference type="GO" id="GO:0046872">
    <property type="term" value="F:metal ion binding"/>
    <property type="evidence" value="ECO:0007669"/>
    <property type="project" value="UniProtKB-KW"/>
</dbReference>
<keyword evidence="6" id="KW-0479">Metal-binding</keyword>
<dbReference type="STRING" id="209880.SAMN02910343_01252"/>
<dbReference type="InterPro" id="IPR050748">
    <property type="entry name" value="Glycosyltrans_8_dom-fam"/>
</dbReference>
<dbReference type="Pfam" id="PF08437">
    <property type="entry name" value="Glyco_transf_8C"/>
    <property type="match status" value="1"/>
</dbReference>
<evidence type="ECO:0000256" key="8">
    <source>
        <dbReference type="ARBA" id="ARBA00022985"/>
    </source>
</evidence>
<dbReference type="InterPro" id="IPR002495">
    <property type="entry name" value="Glyco_trans_8"/>
</dbReference>
<evidence type="ECO:0000256" key="6">
    <source>
        <dbReference type="ARBA" id="ARBA00022723"/>
    </source>
</evidence>
<sequence>MANVLSNAIIKTIRLGRGGEEKSFHIAFTGTADYISHMGVVAFSVRKWNPDMPLSFHFFVNALSDTERGHLIDLSRMTKAAVYVHLIDDSCFTSLLLSDGVAAFFYRFLVAPTLASLTDRVLYLDGDMMCRGDLTPLWKLDLTGIDAAVVTDRREESNAKRVGTSKYFNAGMMLIHIDQWMQDGLFDDIVRRAQENVAKVGNRLSHHDQDIHNQMLDGRVKYLPKKYNYLYNLDRQSLFAKQPENEDYRNQVIIHFAGHAKPWHSWVQDWPAVKEYAALQEASPWKGYPLVPPKGRKNLHQAARTARMQHHYGEMVKWYVEYIKTKI</sequence>
<evidence type="ECO:0000256" key="3">
    <source>
        <dbReference type="ARBA" id="ARBA00006351"/>
    </source>
</evidence>
<reference evidence="10 11" key="1">
    <citation type="submission" date="2016-10" db="EMBL/GenBank/DDBJ databases">
        <authorList>
            <person name="de Groot N.N."/>
        </authorList>
    </citation>
    <scope>NUCLEOTIDE SEQUENCE [LARGE SCALE GENOMIC DNA]</scope>
    <source>
        <strain evidence="10 11">DSM 15230</strain>
    </source>
</reference>
<organism evidence="10 11">
    <name type="scientific">Allisonella histaminiformans</name>
    <dbReference type="NCBI Taxonomy" id="209880"/>
    <lineage>
        <taxon>Bacteria</taxon>
        <taxon>Bacillati</taxon>
        <taxon>Bacillota</taxon>
        <taxon>Negativicutes</taxon>
        <taxon>Veillonellales</taxon>
        <taxon>Veillonellaceae</taxon>
        <taxon>Allisonella</taxon>
    </lineage>
</organism>
<dbReference type="OrthoDB" id="9798746at2"/>
<dbReference type="RefSeq" id="WP_091364938.1">
    <property type="nucleotide sequence ID" value="NZ_FMXA01000016.1"/>
</dbReference>
<dbReference type="GeneID" id="87756262"/>
<evidence type="ECO:0000256" key="4">
    <source>
        <dbReference type="ARBA" id="ARBA00022676"/>
    </source>
</evidence>
<evidence type="ECO:0000259" key="9">
    <source>
        <dbReference type="Pfam" id="PF08437"/>
    </source>
</evidence>
<evidence type="ECO:0000313" key="10">
    <source>
        <dbReference type="EMBL" id="SDA55113.1"/>
    </source>
</evidence>
<keyword evidence="8" id="KW-0448">Lipopolysaccharide biosynthesis</keyword>
<name>A0A1G5WAL6_9FIRM</name>
<dbReference type="CDD" id="cd04194">
    <property type="entry name" value="GT8_A4GalT_like"/>
    <property type="match status" value="1"/>
</dbReference>
<dbReference type="InterPro" id="IPR029044">
    <property type="entry name" value="Nucleotide-diphossugar_trans"/>
</dbReference>
<keyword evidence="7" id="KW-0460">Magnesium</keyword>
<keyword evidence="11" id="KW-1185">Reference proteome</keyword>
<dbReference type="Proteomes" id="UP000199689">
    <property type="component" value="Unassembled WGS sequence"/>
</dbReference>
<gene>
    <name evidence="10" type="ORF">SAMN02910343_01252</name>
</gene>
<evidence type="ECO:0000256" key="5">
    <source>
        <dbReference type="ARBA" id="ARBA00022679"/>
    </source>
</evidence>
<dbReference type="AlphaFoldDB" id="A0A1G5WAL6"/>
<dbReference type="EMBL" id="FMXA01000016">
    <property type="protein sequence ID" value="SDA55113.1"/>
    <property type="molecule type" value="Genomic_DNA"/>
</dbReference>